<evidence type="ECO:0000256" key="4">
    <source>
        <dbReference type="ARBA" id="ARBA00022621"/>
    </source>
</evidence>
<dbReference type="GO" id="GO:0020037">
    <property type="term" value="F:heme binding"/>
    <property type="evidence" value="ECO:0007669"/>
    <property type="project" value="InterPro"/>
</dbReference>
<reference evidence="9" key="1">
    <citation type="journal article" date="2016" name="Nat. Commun.">
        <title>The channel catfish genome sequence provides insights into the evolution of scale formation in teleosts.</title>
        <authorList>
            <person name="Liu Z."/>
            <person name="Liu S."/>
            <person name="Yao J."/>
            <person name="Bao L."/>
            <person name="Zhang J."/>
            <person name="Li Y."/>
            <person name="Jiang C."/>
            <person name="Sun L."/>
            <person name="Wang R."/>
            <person name="Zhang Y."/>
            <person name="Zhou T."/>
            <person name="Zeng Q."/>
            <person name="Fu Q."/>
            <person name="Gao S."/>
            <person name="Li N."/>
            <person name="Koren S."/>
            <person name="Jiang Y."/>
            <person name="Zimin A."/>
            <person name="Xu P."/>
            <person name="Phillippy A.M."/>
            <person name="Geng X."/>
            <person name="Song L."/>
            <person name="Sun F."/>
            <person name="Li C."/>
            <person name="Wang X."/>
            <person name="Chen A."/>
            <person name="Jin Y."/>
            <person name="Yuan Z."/>
            <person name="Yang Y."/>
            <person name="Tan S."/>
            <person name="Peatman E."/>
            <person name="Lu J."/>
            <person name="Qin Z."/>
            <person name="Dunham R."/>
            <person name="Li Z."/>
            <person name="Sonstegard T."/>
            <person name="Feng J."/>
            <person name="Danzmann R.G."/>
            <person name="Schroeder S."/>
            <person name="Scheffler B."/>
            <person name="Duke M.V."/>
            <person name="Ballard L."/>
            <person name="Kucuktas H."/>
            <person name="Kaltenboeck L."/>
            <person name="Liu H."/>
            <person name="Armbruster J."/>
            <person name="Xie Y."/>
            <person name="Kirby M.L."/>
            <person name="Tian Y."/>
            <person name="Flanagan M.E."/>
            <person name="Mu W."/>
            <person name="Waldbieser G.C."/>
        </authorList>
    </citation>
    <scope>NUCLEOTIDE SEQUENCE [LARGE SCALE GENOMIC DNA]</scope>
    <source>
        <strain evidence="9">SDA103</strain>
    </source>
</reference>
<proteinExistence type="inferred from homology"/>
<sequence length="181" mass="20571">MSLSENDKQMVKTLWAKISPAADQLGCEALSRLATFYTFIFHLHLHQHLLTDVLFLGLANELPPFHCYCRMFLVFPQTKTYFAHWPDLSLGSDSVKKHGKKVMNSVGEAVNNIDDLFGGLSSLSELHAFQLRIDPTNFKILSHNILVVIANRFPDDFSVEAHLSLEKFFARVALAMSDKYR</sequence>
<dbReference type="PROSITE" id="PS01033">
    <property type="entry name" value="GLOBIN"/>
    <property type="match status" value="1"/>
</dbReference>
<dbReference type="GO" id="GO:0046872">
    <property type="term" value="F:metal ion binding"/>
    <property type="evidence" value="ECO:0007669"/>
    <property type="project" value="UniProtKB-KW"/>
</dbReference>
<dbReference type="InterPro" id="IPR009050">
    <property type="entry name" value="Globin-like_sf"/>
</dbReference>
<dbReference type="GO" id="GO:0031720">
    <property type="term" value="F:haptoglobin binding"/>
    <property type="evidence" value="ECO:0007669"/>
    <property type="project" value="TreeGrafter"/>
</dbReference>
<gene>
    <name evidence="10" type="primary">hbae5</name>
</gene>
<keyword evidence="5" id="KW-0479">Metal-binding</keyword>
<dbReference type="AlphaFoldDB" id="A0A2D0S6B3"/>
<evidence type="ECO:0000256" key="6">
    <source>
        <dbReference type="ARBA" id="ARBA00023004"/>
    </source>
</evidence>
<evidence type="ECO:0000256" key="3">
    <source>
        <dbReference type="ARBA" id="ARBA00022617"/>
    </source>
</evidence>
<dbReference type="KEGG" id="ipu:108273502"/>
<keyword evidence="2 7" id="KW-0813">Transport</keyword>
<evidence type="ECO:0000313" key="10">
    <source>
        <dbReference type="RefSeq" id="XP_017338262.1"/>
    </source>
</evidence>
<dbReference type="InterPro" id="IPR002338">
    <property type="entry name" value="Hemoglobin_a-typ"/>
</dbReference>
<dbReference type="InterPro" id="IPR012292">
    <property type="entry name" value="Globin/Proto"/>
</dbReference>
<organism evidence="9 10">
    <name type="scientific">Ictalurus punctatus</name>
    <name type="common">Channel catfish</name>
    <name type="synonym">Silurus punctatus</name>
    <dbReference type="NCBI Taxonomy" id="7998"/>
    <lineage>
        <taxon>Eukaryota</taxon>
        <taxon>Metazoa</taxon>
        <taxon>Chordata</taxon>
        <taxon>Craniata</taxon>
        <taxon>Vertebrata</taxon>
        <taxon>Euteleostomi</taxon>
        <taxon>Actinopterygii</taxon>
        <taxon>Neopterygii</taxon>
        <taxon>Teleostei</taxon>
        <taxon>Ostariophysi</taxon>
        <taxon>Siluriformes</taxon>
        <taxon>Ictaluridae</taxon>
        <taxon>Ictalurus</taxon>
    </lineage>
</organism>
<dbReference type="InterPro" id="IPR050056">
    <property type="entry name" value="Hemoglobin_oxygen_transport"/>
</dbReference>
<dbReference type="GeneID" id="108273502"/>
<evidence type="ECO:0000256" key="2">
    <source>
        <dbReference type="ARBA" id="ARBA00022448"/>
    </source>
</evidence>
<dbReference type="PANTHER" id="PTHR11442:SF41">
    <property type="entry name" value="HEMOGLOBIN SUBUNIT ZETA"/>
    <property type="match status" value="1"/>
</dbReference>
<keyword evidence="9" id="KW-1185">Reference proteome</keyword>
<keyword evidence="3 7" id="KW-0349">Heme</keyword>
<evidence type="ECO:0000313" key="9">
    <source>
        <dbReference type="Proteomes" id="UP000221080"/>
    </source>
</evidence>
<dbReference type="Pfam" id="PF00042">
    <property type="entry name" value="Globin"/>
    <property type="match status" value="1"/>
</dbReference>
<accession>A0A2D0S6B3</accession>
<dbReference type="GO" id="GO:0005344">
    <property type="term" value="F:oxygen carrier activity"/>
    <property type="evidence" value="ECO:0007669"/>
    <property type="project" value="UniProtKB-KW"/>
</dbReference>
<evidence type="ECO:0000256" key="1">
    <source>
        <dbReference type="ARBA" id="ARBA00008705"/>
    </source>
</evidence>
<feature type="domain" description="Globin" evidence="8">
    <location>
        <begin position="2"/>
        <end position="181"/>
    </location>
</feature>
<dbReference type="GO" id="GO:0072562">
    <property type="term" value="C:blood microparticle"/>
    <property type="evidence" value="ECO:0007669"/>
    <property type="project" value="TreeGrafter"/>
</dbReference>
<dbReference type="InterPro" id="IPR000971">
    <property type="entry name" value="Globin"/>
</dbReference>
<dbReference type="GO" id="GO:0043177">
    <property type="term" value="F:organic acid binding"/>
    <property type="evidence" value="ECO:0007669"/>
    <property type="project" value="TreeGrafter"/>
</dbReference>
<dbReference type="CTD" id="561790"/>
<evidence type="ECO:0000259" key="8">
    <source>
        <dbReference type="PROSITE" id="PS01033"/>
    </source>
</evidence>
<protein>
    <submittedName>
        <fullName evidence="10">Hemoglobin, alpha embryonic 5 isoform X1</fullName>
    </submittedName>
</protein>
<keyword evidence="4 7" id="KW-0561">Oxygen transport</keyword>
<dbReference type="FunFam" id="1.10.490.10:FF:000002">
    <property type="entry name" value="Hemoglobin subunit alpha"/>
    <property type="match status" value="1"/>
</dbReference>
<dbReference type="GO" id="GO:0042744">
    <property type="term" value="P:hydrogen peroxide catabolic process"/>
    <property type="evidence" value="ECO:0007669"/>
    <property type="project" value="TreeGrafter"/>
</dbReference>
<dbReference type="GO" id="GO:0031838">
    <property type="term" value="C:haptoglobin-hemoglobin complex"/>
    <property type="evidence" value="ECO:0007669"/>
    <property type="project" value="TreeGrafter"/>
</dbReference>
<dbReference type="GO" id="GO:0019825">
    <property type="term" value="F:oxygen binding"/>
    <property type="evidence" value="ECO:0007669"/>
    <property type="project" value="InterPro"/>
</dbReference>
<evidence type="ECO:0000256" key="7">
    <source>
        <dbReference type="RuleBase" id="RU000356"/>
    </source>
</evidence>
<dbReference type="Gene3D" id="1.10.490.10">
    <property type="entry name" value="Globins"/>
    <property type="match status" value="1"/>
</dbReference>
<name>A0A2D0S6B3_ICTPU</name>
<reference evidence="10" key="2">
    <citation type="submission" date="2025-08" db="UniProtKB">
        <authorList>
            <consortium name="RefSeq"/>
        </authorList>
    </citation>
    <scope>IDENTIFICATION</scope>
    <source>
        <tissue evidence="10">Blood</tissue>
    </source>
</reference>
<dbReference type="CDD" id="cd08927">
    <property type="entry name" value="Hb-alpha-like"/>
    <property type="match status" value="1"/>
</dbReference>
<dbReference type="PANTHER" id="PTHR11442">
    <property type="entry name" value="HEMOGLOBIN FAMILY MEMBER"/>
    <property type="match status" value="1"/>
</dbReference>
<comment type="similarity">
    <text evidence="1 7">Belongs to the globin family.</text>
</comment>
<keyword evidence="6" id="KW-0408">Iron</keyword>
<dbReference type="GO" id="GO:0004601">
    <property type="term" value="F:peroxidase activity"/>
    <property type="evidence" value="ECO:0007669"/>
    <property type="project" value="TreeGrafter"/>
</dbReference>
<dbReference type="RefSeq" id="XP_017338262.1">
    <property type="nucleotide sequence ID" value="XM_017482773.3"/>
</dbReference>
<dbReference type="Proteomes" id="UP000221080">
    <property type="component" value="Chromosome 13"/>
</dbReference>
<dbReference type="GO" id="GO:0005833">
    <property type="term" value="C:hemoglobin complex"/>
    <property type="evidence" value="ECO:0007669"/>
    <property type="project" value="InterPro"/>
</dbReference>
<evidence type="ECO:0000256" key="5">
    <source>
        <dbReference type="ARBA" id="ARBA00022723"/>
    </source>
</evidence>
<dbReference type="SUPFAM" id="SSF46458">
    <property type="entry name" value="Globin-like"/>
    <property type="match status" value="1"/>
</dbReference>
<dbReference type="OrthoDB" id="8751793at2759"/>